<name>A0A482XY74_9EURY</name>
<proteinExistence type="predicted"/>
<keyword evidence="1" id="KW-0812">Transmembrane</keyword>
<evidence type="ECO:0000313" key="2">
    <source>
        <dbReference type="EMBL" id="RZH68699.1"/>
    </source>
</evidence>
<dbReference type="STRING" id="222984.GCA_000731985_00238"/>
<sequence>MRPQPAANPLDRLSARDFLLLREPDAIGTLVLAGYQLSLVLFLLGTVLVAAGLEAPVHSDHGLWTAALNLLLLCVVIRLAERTARRVRSRRDRS</sequence>
<keyword evidence="1" id="KW-0472">Membrane</keyword>
<comment type="caution">
    <text evidence="2">The sequence shown here is derived from an EMBL/GenBank/DDBJ whole genome shotgun (WGS) entry which is preliminary data.</text>
</comment>
<accession>A0A482XY74</accession>
<organism evidence="2 3">
    <name type="scientific">Natrinema altunense</name>
    <dbReference type="NCBI Taxonomy" id="222984"/>
    <lineage>
        <taxon>Archaea</taxon>
        <taxon>Methanobacteriati</taxon>
        <taxon>Methanobacteriota</taxon>
        <taxon>Stenosarchaea group</taxon>
        <taxon>Halobacteria</taxon>
        <taxon>Halobacteriales</taxon>
        <taxon>Natrialbaceae</taxon>
        <taxon>Natrinema</taxon>
    </lineage>
</organism>
<dbReference type="EMBL" id="SHMR01000001">
    <property type="protein sequence ID" value="RZH68699.1"/>
    <property type="molecule type" value="Genomic_DNA"/>
</dbReference>
<feature type="transmembrane region" description="Helical" evidence="1">
    <location>
        <begin position="63"/>
        <end position="80"/>
    </location>
</feature>
<evidence type="ECO:0000256" key="1">
    <source>
        <dbReference type="SAM" id="Phobius"/>
    </source>
</evidence>
<dbReference type="Proteomes" id="UP000292704">
    <property type="component" value="Unassembled WGS sequence"/>
</dbReference>
<dbReference type="RefSeq" id="WP_130169668.1">
    <property type="nucleotide sequence ID" value="NZ_SHMR01000001.1"/>
</dbReference>
<feature type="transmembrane region" description="Helical" evidence="1">
    <location>
        <begin position="26"/>
        <end position="51"/>
    </location>
</feature>
<protein>
    <submittedName>
        <fullName evidence="2">Uncharacterized protein</fullName>
    </submittedName>
</protein>
<reference evidence="2 3" key="1">
    <citation type="submission" date="2019-02" db="EMBL/GenBank/DDBJ databases">
        <title>Genome analysis provides insights into bioremediation potentialities and Haloocin production by Natrinema altunense strain 4.1R isolated from Chott Douz in Tunisian desert.</title>
        <authorList>
            <person name="Najjari A."/>
            <person name="Youssef N."/>
            <person name="Ben Dhia O."/>
            <person name="Ferjani R."/>
            <person name="El Hidri D."/>
            <person name="Ouzari H.I."/>
            <person name="Cherif A."/>
        </authorList>
    </citation>
    <scope>NUCLEOTIDE SEQUENCE [LARGE SCALE GENOMIC DNA]</scope>
    <source>
        <strain evidence="2 3">4.1R</strain>
    </source>
</reference>
<gene>
    <name evidence="2" type="ORF">ELS17_04315</name>
</gene>
<dbReference type="AlphaFoldDB" id="A0A482XY74"/>
<evidence type="ECO:0000313" key="3">
    <source>
        <dbReference type="Proteomes" id="UP000292704"/>
    </source>
</evidence>
<keyword evidence="1" id="KW-1133">Transmembrane helix</keyword>
<dbReference type="OrthoDB" id="382677at2157"/>